<proteinExistence type="predicted"/>
<keyword evidence="2" id="KW-1185">Reference proteome</keyword>
<dbReference type="AlphaFoldDB" id="A0ABD0M3M7"/>
<dbReference type="Proteomes" id="UP001519460">
    <property type="component" value="Unassembled WGS sequence"/>
</dbReference>
<name>A0ABD0M3M7_9CAEN</name>
<evidence type="ECO:0000313" key="2">
    <source>
        <dbReference type="Proteomes" id="UP001519460"/>
    </source>
</evidence>
<protein>
    <submittedName>
        <fullName evidence="1">Uncharacterized protein</fullName>
    </submittedName>
</protein>
<reference evidence="1 2" key="1">
    <citation type="journal article" date="2023" name="Sci. Data">
        <title>Genome assembly of the Korean intertidal mud-creeper Batillaria attramentaria.</title>
        <authorList>
            <person name="Patra A.K."/>
            <person name="Ho P.T."/>
            <person name="Jun S."/>
            <person name="Lee S.J."/>
            <person name="Kim Y."/>
            <person name="Won Y.J."/>
        </authorList>
    </citation>
    <scope>NUCLEOTIDE SEQUENCE [LARGE SCALE GENOMIC DNA]</scope>
    <source>
        <strain evidence="1">Wonlab-2016</strain>
    </source>
</reference>
<comment type="caution">
    <text evidence="1">The sequence shown here is derived from an EMBL/GenBank/DDBJ whole genome shotgun (WGS) entry which is preliminary data.</text>
</comment>
<evidence type="ECO:0000313" key="1">
    <source>
        <dbReference type="EMBL" id="KAK7505863.1"/>
    </source>
</evidence>
<dbReference type="EMBL" id="JACVVK020000009">
    <property type="protein sequence ID" value="KAK7505863.1"/>
    <property type="molecule type" value="Genomic_DNA"/>
</dbReference>
<sequence>MSGKCQPSGGNLGSTQKTSLVIVEFKSLAGKKTLEYKDCGSKEVSQQKGRSTRVHVVFLLSGQGSRSHR</sequence>
<accession>A0ABD0M3M7</accession>
<feature type="non-terminal residue" evidence="1">
    <location>
        <position position="69"/>
    </location>
</feature>
<gene>
    <name evidence="1" type="ORF">BaRGS_00003134</name>
</gene>
<organism evidence="1 2">
    <name type="scientific">Batillaria attramentaria</name>
    <dbReference type="NCBI Taxonomy" id="370345"/>
    <lineage>
        <taxon>Eukaryota</taxon>
        <taxon>Metazoa</taxon>
        <taxon>Spiralia</taxon>
        <taxon>Lophotrochozoa</taxon>
        <taxon>Mollusca</taxon>
        <taxon>Gastropoda</taxon>
        <taxon>Caenogastropoda</taxon>
        <taxon>Sorbeoconcha</taxon>
        <taxon>Cerithioidea</taxon>
        <taxon>Batillariidae</taxon>
        <taxon>Batillaria</taxon>
    </lineage>
</organism>